<evidence type="ECO:0000256" key="3">
    <source>
        <dbReference type="ARBA" id="ARBA00022723"/>
    </source>
</evidence>
<comment type="caution">
    <text evidence="7">The sequence shown here is derived from an EMBL/GenBank/DDBJ whole genome shotgun (WGS) entry which is preliminary data.</text>
</comment>
<feature type="chain" id="PRO_5039742176" description="Cytochrome c-type biogenesis protein" evidence="5">
    <location>
        <begin position="29"/>
        <end position="165"/>
    </location>
</feature>
<dbReference type="AlphaFoldDB" id="A0A840IHS1"/>
<organism evidence="7 8">
    <name type="scientific">Conexibacter arvalis</name>
    <dbReference type="NCBI Taxonomy" id="912552"/>
    <lineage>
        <taxon>Bacteria</taxon>
        <taxon>Bacillati</taxon>
        <taxon>Actinomycetota</taxon>
        <taxon>Thermoleophilia</taxon>
        <taxon>Solirubrobacterales</taxon>
        <taxon>Conexibacteraceae</taxon>
        <taxon>Conexibacter</taxon>
    </lineage>
</organism>
<feature type="domain" description="CcmH/CycL/Ccl2/NrfF N-terminal" evidence="6">
    <location>
        <begin position="13"/>
        <end position="160"/>
    </location>
</feature>
<dbReference type="Gene3D" id="1.10.8.640">
    <property type="entry name" value="Cytochrome C biogenesis protein"/>
    <property type="match status" value="1"/>
</dbReference>
<evidence type="ECO:0000256" key="2">
    <source>
        <dbReference type="ARBA" id="ARBA00022617"/>
    </source>
</evidence>
<keyword evidence="8" id="KW-1185">Reference proteome</keyword>
<evidence type="ECO:0000256" key="1">
    <source>
        <dbReference type="ARBA" id="ARBA00010342"/>
    </source>
</evidence>
<dbReference type="RefSeq" id="WP_183344618.1">
    <property type="nucleotide sequence ID" value="NZ_JACHNU010000007.1"/>
</dbReference>
<keyword evidence="3 5" id="KW-0479">Metal-binding</keyword>
<dbReference type="GO" id="GO:0046872">
    <property type="term" value="F:metal ion binding"/>
    <property type="evidence" value="ECO:0007669"/>
    <property type="project" value="UniProtKB-KW"/>
</dbReference>
<dbReference type="Proteomes" id="UP000585272">
    <property type="component" value="Unassembled WGS sequence"/>
</dbReference>
<dbReference type="InterPro" id="IPR005616">
    <property type="entry name" value="CcmH/CycL/Ccl2/NrfF_N"/>
</dbReference>
<dbReference type="InterPro" id="IPR038297">
    <property type="entry name" value="CcmH/CycL/NrfF/Ccl2_sf"/>
</dbReference>
<accession>A0A840IHS1</accession>
<keyword evidence="5" id="KW-1133">Transmembrane helix</keyword>
<gene>
    <name evidence="7" type="ORF">BDZ31_004123</name>
</gene>
<comment type="similarity">
    <text evidence="1 5">Belongs to the CcmH/CycL/Ccl2/NrfF family.</text>
</comment>
<evidence type="ECO:0000313" key="8">
    <source>
        <dbReference type="Proteomes" id="UP000585272"/>
    </source>
</evidence>
<sequence>MSRRLAIASSLLAALLTILALAPAGALAQRADTTPKTTLYEIESQVMCVTCRTSLAVAGGPQAERQRELIRGMIAAGMTTDEIKSALVDEYGKAVLALPEEDGFNVAVYVVPVAVVAVALALAAIFLPRWRRRARAFAGAEPTALGPELSDEDARRLDEDLKRYD</sequence>
<reference evidence="7 8" key="1">
    <citation type="submission" date="2020-08" db="EMBL/GenBank/DDBJ databases">
        <title>Genomic Encyclopedia of Archaeal and Bacterial Type Strains, Phase II (KMG-II): from individual species to whole genera.</title>
        <authorList>
            <person name="Goeker M."/>
        </authorList>
    </citation>
    <scope>NUCLEOTIDE SEQUENCE [LARGE SCALE GENOMIC DNA]</scope>
    <source>
        <strain evidence="7 8">DSM 23288</strain>
    </source>
</reference>
<feature type="signal peptide" evidence="5">
    <location>
        <begin position="1"/>
        <end position="28"/>
    </location>
</feature>
<keyword evidence="2 5" id="KW-0349">Heme</keyword>
<comment type="function">
    <text evidence="5">Possible subunit of a heme lyase.</text>
</comment>
<proteinExistence type="inferred from homology"/>
<evidence type="ECO:0000256" key="4">
    <source>
        <dbReference type="ARBA" id="ARBA00023004"/>
    </source>
</evidence>
<dbReference type="CDD" id="cd16378">
    <property type="entry name" value="CcmH_N"/>
    <property type="match status" value="1"/>
</dbReference>
<evidence type="ECO:0000313" key="7">
    <source>
        <dbReference type="EMBL" id="MBB4664512.1"/>
    </source>
</evidence>
<dbReference type="Pfam" id="PF03918">
    <property type="entry name" value="CcmH"/>
    <property type="match status" value="1"/>
</dbReference>
<keyword evidence="5" id="KW-0812">Transmembrane</keyword>
<keyword evidence="5" id="KW-0472">Membrane</keyword>
<keyword evidence="5" id="KW-0732">Signal</keyword>
<evidence type="ECO:0000259" key="6">
    <source>
        <dbReference type="Pfam" id="PF03918"/>
    </source>
</evidence>
<dbReference type="EMBL" id="JACHNU010000007">
    <property type="protein sequence ID" value="MBB4664512.1"/>
    <property type="molecule type" value="Genomic_DNA"/>
</dbReference>
<feature type="transmembrane region" description="Helical" evidence="5">
    <location>
        <begin position="106"/>
        <end position="127"/>
    </location>
</feature>
<name>A0A840IHS1_9ACTN</name>
<evidence type="ECO:0000256" key="5">
    <source>
        <dbReference type="RuleBase" id="RU364112"/>
    </source>
</evidence>
<keyword evidence="4 5" id="KW-0408">Iron</keyword>
<protein>
    <recommendedName>
        <fullName evidence="5">Cytochrome c-type biogenesis protein</fullName>
    </recommendedName>
</protein>